<dbReference type="Gene3D" id="2.40.100.10">
    <property type="entry name" value="Cyclophilin-like"/>
    <property type="match status" value="1"/>
</dbReference>
<keyword evidence="3 6" id="KW-0697">Rotamase</keyword>
<dbReference type="GO" id="GO:0071013">
    <property type="term" value="C:catalytic step 2 spliceosome"/>
    <property type="evidence" value="ECO:0007669"/>
    <property type="project" value="TreeGrafter"/>
</dbReference>
<dbReference type="Proteomes" id="UP001219933">
    <property type="component" value="Chromosome 2"/>
</dbReference>
<proteinExistence type="inferred from homology"/>
<accession>A0AAF0J6U8</accession>
<keyword evidence="9" id="KW-1185">Reference proteome</keyword>
<dbReference type="InterPro" id="IPR002130">
    <property type="entry name" value="Cyclophilin-type_PPIase_dom"/>
</dbReference>
<dbReference type="PIRSF" id="PIRSF001467">
    <property type="entry name" value="Peptidylpro_ismrse"/>
    <property type="match status" value="1"/>
</dbReference>
<dbReference type="EMBL" id="CP119878">
    <property type="protein sequence ID" value="WFD34979.1"/>
    <property type="molecule type" value="Genomic_DNA"/>
</dbReference>
<dbReference type="InterPro" id="IPR024936">
    <property type="entry name" value="Cyclophilin-type_PPIase"/>
</dbReference>
<comment type="function">
    <text evidence="2 6">PPIases accelerate the folding of proteins. It catalyzes the cis-trans isomerization of proline imidic peptide bonds in oligopeptides.</text>
</comment>
<dbReference type="InterPro" id="IPR044666">
    <property type="entry name" value="Cyclophilin_A-like"/>
</dbReference>
<feature type="domain" description="PPIase cyclophilin-type" evidence="7">
    <location>
        <begin position="1"/>
        <end position="163"/>
    </location>
</feature>
<evidence type="ECO:0000313" key="8">
    <source>
        <dbReference type="EMBL" id="WFD34979.1"/>
    </source>
</evidence>
<dbReference type="SUPFAM" id="SSF50891">
    <property type="entry name" value="Cyclophilin-like"/>
    <property type="match status" value="1"/>
</dbReference>
<dbReference type="PROSITE" id="PS50072">
    <property type="entry name" value="CSA_PPIASE_2"/>
    <property type="match status" value="1"/>
</dbReference>
<name>A0AAF0J6U8_9BASI</name>
<dbReference type="Pfam" id="PF00160">
    <property type="entry name" value="Pro_isomerase"/>
    <property type="match status" value="1"/>
</dbReference>
<evidence type="ECO:0000256" key="4">
    <source>
        <dbReference type="ARBA" id="ARBA00023235"/>
    </source>
</evidence>
<reference evidence="8" key="1">
    <citation type="submission" date="2023-03" db="EMBL/GenBank/DDBJ databases">
        <title>Mating type loci evolution in Malassezia.</title>
        <authorList>
            <person name="Coelho M.A."/>
        </authorList>
    </citation>
    <scope>NUCLEOTIDE SEQUENCE</scope>
    <source>
        <strain evidence="8">CBS 11721</strain>
    </source>
</reference>
<dbReference type="CDD" id="cd01928">
    <property type="entry name" value="Cyclophilin_PPIL3_like"/>
    <property type="match status" value="1"/>
</dbReference>
<evidence type="ECO:0000313" key="9">
    <source>
        <dbReference type="Proteomes" id="UP001219933"/>
    </source>
</evidence>
<dbReference type="AlphaFoldDB" id="A0AAF0J6U8"/>
<keyword evidence="4 6" id="KW-0413">Isomerase</keyword>
<organism evidence="8 9">
    <name type="scientific">Malassezia cuniculi</name>
    <dbReference type="NCBI Taxonomy" id="948313"/>
    <lineage>
        <taxon>Eukaryota</taxon>
        <taxon>Fungi</taxon>
        <taxon>Dikarya</taxon>
        <taxon>Basidiomycota</taxon>
        <taxon>Ustilaginomycotina</taxon>
        <taxon>Malasseziomycetes</taxon>
        <taxon>Malasseziales</taxon>
        <taxon>Malasseziaceae</taxon>
        <taxon>Malassezia</taxon>
    </lineage>
</organism>
<protein>
    <recommendedName>
        <fullName evidence="6">Peptidyl-prolyl cis-trans isomerase</fullName>
        <shortName evidence="6">PPIase</shortName>
        <ecNumber evidence="6">5.2.1.8</ecNumber>
    </recommendedName>
</protein>
<dbReference type="PANTHER" id="PTHR45625:SF2">
    <property type="entry name" value="PEPTIDYL-PROLYL CIS-TRANS ISOMERASE-LIKE 3"/>
    <property type="match status" value="1"/>
</dbReference>
<dbReference type="EC" id="5.2.1.8" evidence="6"/>
<dbReference type="InterPro" id="IPR029000">
    <property type="entry name" value="Cyclophilin-like_dom_sf"/>
</dbReference>
<evidence type="ECO:0000256" key="3">
    <source>
        <dbReference type="ARBA" id="ARBA00023110"/>
    </source>
</evidence>
<evidence type="ECO:0000256" key="6">
    <source>
        <dbReference type="RuleBase" id="RU363019"/>
    </source>
</evidence>
<comment type="similarity">
    <text evidence="5">Belongs to the cyclophilin-type PPIase family. PPIL3 subfamily.</text>
</comment>
<evidence type="ECO:0000256" key="5">
    <source>
        <dbReference type="ARBA" id="ARBA00038286"/>
    </source>
</evidence>
<dbReference type="PANTHER" id="PTHR45625">
    <property type="entry name" value="PEPTIDYL-PROLYL CIS-TRANS ISOMERASE-RELATED"/>
    <property type="match status" value="1"/>
</dbReference>
<evidence type="ECO:0000259" key="7">
    <source>
        <dbReference type="PROSITE" id="PS50072"/>
    </source>
</evidence>
<gene>
    <name evidence="8" type="primary">CYP10</name>
    <name evidence="8" type="ORF">MCUN1_001825</name>
</gene>
<evidence type="ECO:0000256" key="1">
    <source>
        <dbReference type="ARBA" id="ARBA00000971"/>
    </source>
</evidence>
<dbReference type="PRINTS" id="PR00153">
    <property type="entry name" value="CSAPPISMRASE"/>
</dbReference>
<dbReference type="GO" id="GO:0003755">
    <property type="term" value="F:peptidyl-prolyl cis-trans isomerase activity"/>
    <property type="evidence" value="ECO:0007669"/>
    <property type="project" value="UniProtKB-UniRule"/>
</dbReference>
<dbReference type="FunFam" id="2.40.100.10:FF:000012">
    <property type="entry name" value="Peptidyl-prolyl cis-trans isomerase"/>
    <property type="match status" value="1"/>
</dbReference>
<evidence type="ECO:0000256" key="2">
    <source>
        <dbReference type="ARBA" id="ARBA00002388"/>
    </source>
</evidence>
<comment type="catalytic activity">
    <reaction evidence="1 6">
        <text>[protein]-peptidylproline (omega=180) = [protein]-peptidylproline (omega=0)</text>
        <dbReference type="Rhea" id="RHEA:16237"/>
        <dbReference type="Rhea" id="RHEA-COMP:10747"/>
        <dbReference type="Rhea" id="RHEA-COMP:10748"/>
        <dbReference type="ChEBI" id="CHEBI:83833"/>
        <dbReference type="ChEBI" id="CHEBI:83834"/>
        <dbReference type="EC" id="5.2.1.8"/>
    </reaction>
</comment>
<sequence>MSVTFHTTLGDLKIEVYCEAVPRAAENFLGLCASGKYDNTKWHRNMRNFMIQTGDPTGTGKGGESIWGGAFDDEIRPTLKFNARGVVAMANGAPNTNKSQVRFVLTQFFITYSKQPHLDGRYTIIGKVIDGAEPGGTLESMELVPVDAKNRPVDEIRTEKITIHANPIAQKAIL</sequence>